<sequence>MDRQRALVRLANKLRAALAADDWPALAAINISMATALPAMAGQAPWSPAEQAALTALHQLHLQAAARCEVAMADMSKRLHDMQSNKEGWIAYALTNDSADPGTPA</sequence>
<gene>
    <name evidence="1" type="ORF">H3H36_03420</name>
</gene>
<dbReference type="RefSeq" id="WP_182214103.1">
    <property type="nucleotide sequence ID" value="NZ_JACEZS010000002.1"/>
</dbReference>
<organism evidence="1 2">
    <name type="scientific">Rugamonas fusca</name>
    <dbReference type="NCBI Taxonomy" id="2758568"/>
    <lineage>
        <taxon>Bacteria</taxon>
        <taxon>Pseudomonadati</taxon>
        <taxon>Pseudomonadota</taxon>
        <taxon>Betaproteobacteria</taxon>
        <taxon>Burkholderiales</taxon>
        <taxon>Oxalobacteraceae</taxon>
        <taxon>Telluria group</taxon>
        <taxon>Rugamonas</taxon>
    </lineage>
</organism>
<protein>
    <recommendedName>
        <fullName evidence="3">Flagellar protein FliT</fullName>
    </recommendedName>
</protein>
<dbReference type="AlphaFoldDB" id="A0A7W2EEF9"/>
<evidence type="ECO:0000313" key="2">
    <source>
        <dbReference type="Proteomes" id="UP000566711"/>
    </source>
</evidence>
<comment type="caution">
    <text evidence="1">The sequence shown here is derived from an EMBL/GenBank/DDBJ whole genome shotgun (WGS) entry which is preliminary data.</text>
</comment>
<dbReference type="EMBL" id="JACEZS010000002">
    <property type="protein sequence ID" value="MBA5604410.1"/>
    <property type="molecule type" value="Genomic_DNA"/>
</dbReference>
<name>A0A7W2EEF9_9BURK</name>
<proteinExistence type="predicted"/>
<reference evidence="1 2" key="1">
    <citation type="submission" date="2020-07" db="EMBL/GenBank/DDBJ databases">
        <title>Novel species isolated from subtropical streams in China.</title>
        <authorList>
            <person name="Lu H."/>
        </authorList>
    </citation>
    <scope>NUCLEOTIDE SEQUENCE [LARGE SCALE GENOMIC DNA]</scope>
    <source>
        <strain evidence="1 2">FT3S</strain>
    </source>
</reference>
<keyword evidence="2" id="KW-1185">Reference proteome</keyword>
<accession>A0A7W2EEF9</accession>
<dbReference type="Proteomes" id="UP000566711">
    <property type="component" value="Unassembled WGS sequence"/>
</dbReference>
<evidence type="ECO:0000313" key="1">
    <source>
        <dbReference type="EMBL" id="MBA5604410.1"/>
    </source>
</evidence>
<evidence type="ECO:0008006" key="3">
    <source>
        <dbReference type="Google" id="ProtNLM"/>
    </source>
</evidence>